<protein>
    <submittedName>
        <fullName evidence="1">Uncharacterized protein</fullName>
    </submittedName>
</protein>
<dbReference type="AlphaFoldDB" id="A0A1F4STL6"/>
<dbReference type="STRING" id="1802579.A2310_04120"/>
<evidence type="ECO:0000313" key="2">
    <source>
        <dbReference type="Proteomes" id="UP000178417"/>
    </source>
</evidence>
<accession>A0A1F4STL6</accession>
<dbReference type="EMBL" id="MEUB01000014">
    <property type="protein sequence ID" value="OGC23785.1"/>
    <property type="molecule type" value="Genomic_DNA"/>
</dbReference>
<comment type="caution">
    <text evidence="1">The sequence shown here is derived from an EMBL/GenBank/DDBJ whole genome shotgun (WGS) entry which is preliminary data.</text>
</comment>
<organism evidence="1 2">
    <name type="scientific">candidate division WOR-1 bacterium RIFOXYB2_FULL_37_13</name>
    <dbReference type="NCBI Taxonomy" id="1802579"/>
    <lineage>
        <taxon>Bacteria</taxon>
        <taxon>Bacillati</taxon>
        <taxon>Saganbacteria</taxon>
    </lineage>
</organism>
<reference evidence="1 2" key="1">
    <citation type="journal article" date="2016" name="Nat. Commun.">
        <title>Thousands of microbial genomes shed light on interconnected biogeochemical processes in an aquifer system.</title>
        <authorList>
            <person name="Anantharaman K."/>
            <person name="Brown C.T."/>
            <person name="Hug L.A."/>
            <person name="Sharon I."/>
            <person name="Castelle C.J."/>
            <person name="Probst A.J."/>
            <person name="Thomas B.C."/>
            <person name="Singh A."/>
            <person name="Wilkins M.J."/>
            <person name="Karaoz U."/>
            <person name="Brodie E.L."/>
            <person name="Williams K.H."/>
            <person name="Hubbard S.S."/>
            <person name="Banfield J.F."/>
        </authorList>
    </citation>
    <scope>NUCLEOTIDE SEQUENCE [LARGE SCALE GENOMIC DNA]</scope>
</reference>
<name>A0A1F4STL6_UNCSA</name>
<proteinExistence type="predicted"/>
<evidence type="ECO:0000313" key="1">
    <source>
        <dbReference type="EMBL" id="OGC23785.1"/>
    </source>
</evidence>
<dbReference type="Proteomes" id="UP000178417">
    <property type="component" value="Unassembled WGS sequence"/>
</dbReference>
<gene>
    <name evidence="1" type="ORF">A2310_04120</name>
</gene>
<sequence>MKESMRSRTPPWPGTIWLESLTCASRFITDSTRSDNCATIPMITPRISACVPFIIAIPEKISAAIRQAIKPAIAPSQLLLGEILGTILLKIHERI</sequence>